<evidence type="ECO:0000313" key="3">
    <source>
        <dbReference type="EMBL" id="NKI44284.1"/>
    </source>
</evidence>
<keyword evidence="1" id="KW-1133">Transmembrane helix</keyword>
<evidence type="ECO:0000313" key="4">
    <source>
        <dbReference type="Proteomes" id="UP000772196"/>
    </source>
</evidence>
<feature type="transmembrane region" description="Helical" evidence="1">
    <location>
        <begin position="61"/>
        <end position="94"/>
    </location>
</feature>
<dbReference type="Pfam" id="PF00487">
    <property type="entry name" value="FA_desaturase"/>
    <property type="match status" value="1"/>
</dbReference>
<proteinExistence type="predicted"/>
<gene>
    <name evidence="3" type="ORF">HFV08_24175</name>
</gene>
<protein>
    <submittedName>
        <fullName evidence="3">Stearoyl-CoA 9-desaturase</fullName>
    </submittedName>
</protein>
<evidence type="ECO:0000256" key="1">
    <source>
        <dbReference type="SAM" id="Phobius"/>
    </source>
</evidence>
<keyword evidence="4" id="KW-1185">Reference proteome</keyword>
<evidence type="ECO:0000259" key="2">
    <source>
        <dbReference type="Pfam" id="PF00487"/>
    </source>
</evidence>
<dbReference type="EMBL" id="JAAWWP010000017">
    <property type="protein sequence ID" value="NKI44284.1"/>
    <property type="molecule type" value="Genomic_DNA"/>
</dbReference>
<dbReference type="Proteomes" id="UP000772196">
    <property type="component" value="Unassembled WGS sequence"/>
</dbReference>
<name>A0ABX1HAM3_9ACTN</name>
<dbReference type="InterPro" id="IPR005804">
    <property type="entry name" value="FA_desaturase_dom"/>
</dbReference>
<accession>A0ABX1HAM3</accession>
<reference evidence="3 4" key="1">
    <citation type="submission" date="2020-04" db="EMBL/GenBank/DDBJ databases">
        <title>Phylogenetic Diversity and Antibacterial Activity against Ralstonia solanacearum of Endophytic Actinomycete Isolated from Moss.</title>
        <authorList>
            <person name="Zhuang X."/>
        </authorList>
    </citation>
    <scope>NUCLEOTIDE SEQUENCE [LARGE SCALE GENOMIC DNA]</scope>
    <source>
        <strain evidence="3 4">LD120</strain>
    </source>
</reference>
<sequence>MAAIESDPRTDDFAEDLLDPRESMRPLPRFTQYPLTLLTGKPLAGQKPLSWWSPTFHLVSAVFSMAVGIALSCTGLSLSGAWLLLFLPGWAATLHGMRNLRMMIFHQCAHSNMYRRRRPDGIIGRAISSTLIIQNFARYSREHVSDHHAAHHMTMRDPTVQAFLVSLDVHPGMTRRQMWRRLLGKLFSPRFHFAFAVARSRSFWNASAPSEKAGALGLYVGLGAVTVATGTWEYLVLAWLVPLVPLFQVSNTLRLCVKHTFPAPGTEVKRGKEYFGSLTNAIFLGDAAPDRSLPPVRRAAGWLRWGSRMAFVHAPTRYLVLTGDTVVHDFHHRYPATRQWADYLFARQQDADRGSPGWPPYKEAWGLVAAINLVFDSLSVADPEEFDVNRLGEVSKRELFAAFDD</sequence>
<comment type="caution">
    <text evidence="3">The sequence shown here is derived from an EMBL/GenBank/DDBJ whole genome shotgun (WGS) entry which is preliminary data.</text>
</comment>
<keyword evidence="1" id="KW-0812">Transmembrane</keyword>
<keyword evidence="1" id="KW-0472">Membrane</keyword>
<organism evidence="3 4">
    <name type="scientific">Streptomyces physcomitrii</name>
    <dbReference type="NCBI Taxonomy" id="2724184"/>
    <lineage>
        <taxon>Bacteria</taxon>
        <taxon>Bacillati</taxon>
        <taxon>Actinomycetota</taxon>
        <taxon>Actinomycetes</taxon>
        <taxon>Kitasatosporales</taxon>
        <taxon>Streptomycetaceae</taxon>
        <taxon>Streptomyces</taxon>
    </lineage>
</organism>
<feature type="domain" description="Fatty acid desaturase" evidence="2">
    <location>
        <begin position="84"/>
        <end position="289"/>
    </location>
</feature>